<comment type="similarity">
    <text evidence="1">Belongs to the IFI44 family.</text>
</comment>
<dbReference type="InterPro" id="IPR006571">
    <property type="entry name" value="TLDc_dom"/>
</dbReference>
<evidence type="ECO:0000313" key="4">
    <source>
        <dbReference type="Proteomes" id="UP000886611"/>
    </source>
</evidence>
<dbReference type="PANTHER" id="PTHR14241">
    <property type="entry name" value="INTERFERON-INDUCED PROTEIN 44"/>
    <property type="match status" value="1"/>
</dbReference>
<dbReference type="Pfam" id="PF07534">
    <property type="entry name" value="TLD"/>
    <property type="match status" value="1"/>
</dbReference>
<evidence type="ECO:0000256" key="1">
    <source>
        <dbReference type="ARBA" id="ARBA00009243"/>
    </source>
</evidence>
<evidence type="ECO:0000313" key="3">
    <source>
        <dbReference type="EMBL" id="KAG2461691.1"/>
    </source>
</evidence>
<sequence>MARVTSSLSKAELELLQIFPEPVTFCLLYKASVHGYTAAAFHNKCDNQGPTLTVGFNNSGFVFGGYINRSYAQTGGYLADEKAFLFSFKRAEPQTKPLHIAVTNAANAFYDAANSGPNFGTNLVFLNNDGATIVSNPGDVYAFDGLALCGNDLNLTECEVYRVERVMDFSCLALGDWCVVLQLCADAETVHVLLTSLAEVYLNYPMPWLTCPLWKKPQMMDFIRSYKPPINSVTQARILLIGPIGAGKSSFFNSINSTFRGHVTSQAIAGSSVSSLTKKFRTYSIKSGREGKMLPIILCDTMGLEETNNSGMDLEDICSIVNGNIPDRYQFNPSAPIQPDTPGYIKAVQLKDKIHCAAFVIDACKVKLMSARMEEKLQAVRSKLNLLSVPQLVLLTKVDEACPVVAEDITNVYRSRFIQQKIHEVAARIGIPISCVVPVRNYSVDVDLDDNTDVLLLNTVVQMLRFADNFFDDFGDFGCD</sequence>
<dbReference type="InterPro" id="IPR027417">
    <property type="entry name" value="P-loop_NTPase"/>
</dbReference>
<dbReference type="Proteomes" id="UP000886611">
    <property type="component" value="Unassembled WGS sequence"/>
</dbReference>
<dbReference type="Gene3D" id="3.40.50.300">
    <property type="entry name" value="P-loop containing nucleotide triphosphate hydrolases"/>
    <property type="match status" value="1"/>
</dbReference>
<reference evidence="3 4" key="1">
    <citation type="journal article" date="2021" name="Cell">
        <title>Tracing the genetic footprints of vertebrate landing in non-teleost ray-finned fishes.</title>
        <authorList>
            <person name="Bi X."/>
            <person name="Wang K."/>
            <person name="Yang L."/>
            <person name="Pan H."/>
            <person name="Jiang H."/>
            <person name="Wei Q."/>
            <person name="Fang M."/>
            <person name="Yu H."/>
            <person name="Zhu C."/>
            <person name="Cai Y."/>
            <person name="He Y."/>
            <person name="Gan X."/>
            <person name="Zeng H."/>
            <person name="Yu D."/>
            <person name="Zhu Y."/>
            <person name="Jiang H."/>
            <person name="Qiu Q."/>
            <person name="Yang H."/>
            <person name="Zhang Y.E."/>
            <person name="Wang W."/>
            <person name="Zhu M."/>
            <person name="He S."/>
            <person name="Zhang G."/>
        </authorList>
    </citation>
    <scope>NUCLEOTIDE SEQUENCE [LARGE SCALE GENOMIC DNA]</scope>
    <source>
        <strain evidence="3">Bchr_013</strain>
    </source>
</reference>
<name>A0A8X7X5E4_POLSE</name>
<feature type="non-terminal residue" evidence="3">
    <location>
        <position position="1"/>
    </location>
</feature>
<feature type="domain" description="TLDc" evidence="2">
    <location>
        <begin position="1"/>
        <end position="164"/>
    </location>
</feature>
<dbReference type="InterPro" id="IPR006073">
    <property type="entry name" value="GTP-bd"/>
</dbReference>
<feature type="non-terminal residue" evidence="3">
    <location>
        <position position="480"/>
    </location>
</feature>
<protein>
    <submittedName>
        <fullName evidence="3">IF44L protein</fullName>
    </submittedName>
</protein>
<dbReference type="PROSITE" id="PS51886">
    <property type="entry name" value="TLDC"/>
    <property type="match status" value="1"/>
</dbReference>
<organism evidence="3 4">
    <name type="scientific">Polypterus senegalus</name>
    <name type="common">Senegal bichir</name>
    <dbReference type="NCBI Taxonomy" id="55291"/>
    <lineage>
        <taxon>Eukaryota</taxon>
        <taxon>Metazoa</taxon>
        <taxon>Chordata</taxon>
        <taxon>Craniata</taxon>
        <taxon>Vertebrata</taxon>
        <taxon>Euteleostomi</taxon>
        <taxon>Actinopterygii</taxon>
        <taxon>Polypteriformes</taxon>
        <taxon>Polypteridae</taxon>
        <taxon>Polypterus</taxon>
    </lineage>
</organism>
<comment type="caution">
    <text evidence="3">The sequence shown here is derived from an EMBL/GenBank/DDBJ whole genome shotgun (WGS) entry which is preliminary data.</text>
</comment>
<proteinExistence type="inferred from homology"/>
<evidence type="ECO:0000259" key="2">
    <source>
        <dbReference type="PROSITE" id="PS51886"/>
    </source>
</evidence>
<dbReference type="Pfam" id="PF01926">
    <property type="entry name" value="MMR_HSR1"/>
    <property type="match status" value="1"/>
</dbReference>
<dbReference type="EMBL" id="JAATIS010004524">
    <property type="protein sequence ID" value="KAG2461691.1"/>
    <property type="molecule type" value="Genomic_DNA"/>
</dbReference>
<dbReference type="AlphaFoldDB" id="A0A8X7X5E4"/>
<keyword evidence="4" id="KW-1185">Reference proteome</keyword>
<dbReference type="CDD" id="cd00882">
    <property type="entry name" value="Ras_like_GTPase"/>
    <property type="match status" value="1"/>
</dbReference>
<dbReference type="SMART" id="SM00584">
    <property type="entry name" value="TLDc"/>
    <property type="match status" value="1"/>
</dbReference>
<dbReference type="PANTHER" id="PTHR14241:SF32">
    <property type="entry name" value="VWFA DOMAIN-CONTAINING PROTEIN-RELATED"/>
    <property type="match status" value="1"/>
</dbReference>
<accession>A0A8X7X5E4</accession>
<dbReference type="GO" id="GO:0005525">
    <property type="term" value="F:GTP binding"/>
    <property type="evidence" value="ECO:0007669"/>
    <property type="project" value="InterPro"/>
</dbReference>
<gene>
    <name evidence="3" type="primary">Ifi44l_10</name>
    <name evidence="3" type="ORF">GTO96_0009012</name>
</gene>
<dbReference type="GO" id="GO:0006955">
    <property type="term" value="P:immune response"/>
    <property type="evidence" value="ECO:0007669"/>
    <property type="project" value="TreeGrafter"/>
</dbReference>
<dbReference type="SUPFAM" id="SSF52540">
    <property type="entry name" value="P-loop containing nucleoside triphosphate hydrolases"/>
    <property type="match status" value="1"/>
</dbReference>